<name>A0A8R1XNF1_ONCVO</name>
<evidence type="ECO:0000313" key="2">
    <source>
        <dbReference type="Proteomes" id="UP000024404"/>
    </source>
</evidence>
<dbReference type="AlphaFoldDB" id="A0A8R1XNF1"/>
<dbReference type="Proteomes" id="UP000024404">
    <property type="component" value="Unassembled WGS sequence"/>
</dbReference>
<reference evidence="1" key="2">
    <citation type="submission" date="2022-06" db="UniProtKB">
        <authorList>
            <consortium name="EnsemblMetazoa"/>
        </authorList>
    </citation>
    <scope>IDENTIFICATION</scope>
</reference>
<accession>A0A8R1XNF1</accession>
<proteinExistence type="predicted"/>
<dbReference type="EMBL" id="CMVM020000708">
    <property type="status" value="NOT_ANNOTATED_CDS"/>
    <property type="molecule type" value="Genomic_DNA"/>
</dbReference>
<keyword evidence="2" id="KW-1185">Reference proteome</keyword>
<dbReference type="GO" id="GO:0003676">
    <property type="term" value="F:nucleic acid binding"/>
    <property type="evidence" value="ECO:0007669"/>
    <property type="project" value="InterPro"/>
</dbReference>
<dbReference type="EnsemblMetazoa" id="OVOC12776.1">
    <property type="protein sequence ID" value="OVOC12776.1"/>
    <property type="gene ID" value="WBGene00249585"/>
</dbReference>
<dbReference type="PANTHER" id="PTHR47331">
    <property type="entry name" value="PHD-TYPE DOMAIN-CONTAINING PROTEIN"/>
    <property type="match status" value="1"/>
</dbReference>
<dbReference type="Gene3D" id="3.30.420.10">
    <property type="entry name" value="Ribonuclease H-like superfamily/Ribonuclease H"/>
    <property type="match status" value="1"/>
</dbReference>
<evidence type="ECO:0000313" key="1">
    <source>
        <dbReference type="EnsemblMetazoa" id="OVOC12776.1"/>
    </source>
</evidence>
<dbReference type="PANTHER" id="PTHR47331:SF6">
    <property type="entry name" value="DOUBLECORTIN DOMAIN-CONTAINING PROTEIN"/>
    <property type="match status" value="1"/>
</dbReference>
<dbReference type="InterPro" id="IPR036397">
    <property type="entry name" value="RNaseH_sf"/>
</dbReference>
<sequence>MFHHVKIADYHVDLASHGVQPKVLKDSSLWWNGLSWMVHPLERRRKEKFGEEVQERICMALRLTICTEISSAAKTIIADVNRFSSLQELTQTILFVMRFMAKVSGGKFKSLTEFTKEGRWNVIPFEQPEFPPYLPERMTIGRPFERIGVDLFGPMWVENGTMSKRWVALFTCLVTRAIHM</sequence>
<protein>
    <submittedName>
        <fullName evidence="1">Uncharacterized protein</fullName>
    </submittedName>
</protein>
<reference evidence="2" key="1">
    <citation type="submission" date="2013-10" db="EMBL/GenBank/DDBJ databases">
        <title>Genome sequencing of Onchocerca volvulus.</title>
        <authorList>
            <person name="Cotton J."/>
            <person name="Tsai J."/>
            <person name="Stanley E."/>
            <person name="Tracey A."/>
            <person name="Holroyd N."/>
            <person name="Lustigman S."/>
            <person name="Berriman M."/>
        </authorList>
    </citation>
    <scope>NUCLEOTIDE SEQUENCE</scope>
</reference>
<organism evidence="1 2">
    <name type="scientific">Onchocerca volvulus</name>
    <dbReference type="NCBI Taxonomy" id="6282"/>
    <lineage>
        <taxon>Eukaryota</taxon>
        <taxon>Metazoa</taxon>
        <taxon>Ecdysozoa</taxon>
        <taxon>Nematoda</taxon>
        <taxon>Chromadorea</taxon>
        <taxon>Rhabditida</taxon>
        <taxon>Spirurina</taxon>
        <taxon>Spiruromorpha</taxon>
        <taxon>Filarioidea</taxon>
        <taxon>Onchocercidae</taxon>
        <taxon>Onchocerca</taxon>
    </lineage>
</organism>